<dbReference type="CDD" id="cd00367">
    <property type="entry name" value="PTS-HPr_like"/>
    <property type="match status" value="1"/>
</dbReference>
<dbReference type="PRINTS" id="PR00107">
    <property type="entry name" value="PHOSPHOCPHPR"/>
</dbReference>
<gene>
    <name evidence="7" type="ORF">E6G99_00010</name>
</gene>
<dbReference type="NCBIfam" id="TIGR01003">
    <property type="entry name" value="PTS_HPr_family"/>
    <property type="match status" value="1"/>
</dbReference>
<evidence type="ECO:0000256" key="4">
    <source>
        <dbReference type="ARBA" id="ARBA00022490"/>
    </source>
</evidence>
<name>A0A537LRP1_9BACT</name>
<dbReference type="PANTHER" id="PTHR33705">
    <property type="entry name" value="PHOSPHOCARRIER PROTEIN HPR"/>
    <property type="match status" value="1"/>
</dbReference>
<keyword evidence="5" id="KW-0598">Phosphotransferase system</keyword>
<sequence>MKQLRVNVTNAVGLHARPAAVFVGEAGRFASQIRVRNVTRNTPWVDAKSILSVLTLGVERQHEIEIMADGPDDTQAAETLQQLIASDFAGKI</sequence>
<dbReference type="Gene3D" id="3.30.1340.10">
    <property type="entry name" value="HPr-like"/>
    <property type="match status" value="1"/>
</dbReference>
<protein>
    <recommendedName>
        <fullName evidence="3">Phosphocarrier protein HPr</fullName>
    </recommendedName>
</protein>
<feature type="domain" description="HPr" evidence="6">
    <location>
        <begin position="1"/>
        <end position="92"/>
    </location>
</feature>
<dbReference type="Pfam" id="PF00381">
    <property type="entry name" value="PTS-HPr"/>
    <property type="match status" value="1"/>
</dbReference>
<organism evidence="7 8">
    <name type="scientific">Candidatus Segetimicrobium genomatis</name>
    <dbReference type="NCBI Taxonomy" id="2569760"/>
    <lineage>
        <taxon>Bacteria</taxon>
        <taxon>Bacillati</taxon>
        <taxon>Candidatus Sysuimicrobiota</taxon>
        <taxon>Candidatus Sysuimicrobiia</taxon>
        <taxon>Candidatus Sysuimicrobiales</taxon>
        <taxon>Candidatus Segetimicrobiaceae</taxon>
        <taxon>Candidatus Segetimicrobium</taxon>
    </lineage>
</organism>
<dbReference type="InterPro" id="IPR001020">
    <property type="entry name" value="PTS_HPr_His_P_site"/>
</dbReference>
<evidence type="ECO:0000313" key="7">
    <source>
        <dbReference type="EMBL" id="TMJ10665.1"/>
    </source>
</evidence>
<dbReference type="InterPro" id="IPR000032">
    <property type="entry name" value="HPr-like"/>
</dbReference>
<dbReference type="EMBL" id="VBAJ01000001">
    <property type="protein sequence ID" value="TMJ10665.1"/>
    <property type="molecule type" value="Genomic_DNA"/>
</dbReference>
<dbReference type="InterPro" id="IPR050399">
    <property type="entry name" value="HPr"/>
</dbReference>
<evidence type="ECO:0000259" key="6">
    <source>
        <dbReference type="PROSITE" id="PS51350"/>
    </source>
</evidence>
<evidence type="ECO:0000256" key="1">
    <source>
        <dbReference type="ARBA" id="ARBA00003681"/>
    </source>
</evidence>
<dbReference type="PROSITE" id="PS51350">
    <property type="entry name" value="PTS_HPR_DOM"/>
    <property type="match status" value="1"/>
</dbReference>
<evidence type="ECO:0000256" key="5">
    <source>
        <dbReference type="ARBA" id="ARBA00022683"/>
    </source>
</evidence>
<accession>A0A537LRP1</accession>
<dbReference type="PROSITE" id="PS00369">
    <property type="entry name" value="PTS_HPR_HIS"/>
    <property type="match status" value="1"/>
</dbReference>
<comment type="function">
    <text evidence="1">General (non sugar-specific) component of the phosphoenolpyruvate-dependent sugar phosphotransferase system (sugar PTS). This major carbohydrate active-transport system catalyzes the phosphorylation of incoming sugar substrates concomitantly with their translocation across the cell membrane. The phosphoryl group from phosphoenolpyruvate (PEP) is transferred to the phosphoryl carrier protein HPr by enzyme I. Phospho-HPr then transfers it to the PTS EIIA domain.</text>
</comment>
<proteinExistence type="predicted"/>
<comment type="caution">
    <text evidence="7">The sequence shown here is derived from an EMBL/GenBank/DDBJ whole genome shotgun (WGS) entry which is preliminary data.</text>
</comment>
<keyword evidence="4" id="KW-0963">Cytoplasm</keyword>
<dbReference type="PANTHER" id="PTHR33705:SF2">
    <property type="entry name" value="PHOSPHOCARRIER PROTEIN NPR"/>
    <property type="match status" value="1"/>
</dbReference>
<dbReference type="Proteomes" id="UP000318661">
    <property type="component" value="Unassembled WGS sequence"/>
</dbReference>
<evidence type="ECO:0000313" key="8">
    <source>
        <dbReference type="Proteomes" id="UP000318661"/>
    </source>
</evidence>
<dbReference type="SUPFAM" id="SSF55594">
    <property type="entry name" value="HPr-like"/>
    <property type="match status" value="1"/>
</dbReference>
<dbReference type="InterPro" id="IPR035895">
    <property type="entry name" value="HPr-like_sf"/>
</dbReference>
<evidence type="ECO:0000256" key="3">
    <source>
        <dbReference type="ARBA" id="ARBA00020422"/>
    </source>
</evidence>
<dbReference type="GO" id="GO:0005737">
    <property type="term" value="C:cytoplasm"/>
    <property type="evidence" value="ECO:0007669"/>
    <property type="project" value="UniProtKB-SubCell"/>
</dbReference>
<dbReference type="AlphaFoldDB" id="A0A537LRP1"/>
<comment type="subcellular location">
    <subcellularLocation>
        <location evidence="2">Cytoplasm</location>
    </subcellularLocation>
</comment>
<reference evidence="7 8" key="1">
    <citation type="journal article" date="2019" name="Nat. Microbiol.">
        <title>Mediterranean grassland soil C-N compound turnover is dependent on rainfall and depth, and is mediated by genomically divergent microorganisms.</title>
        <authorList>
            <person name="Diamond S."/>
            <person name="Andeer P.F."/>
            <person name="Li Z."/>
            <person name="Crits-Christoph A."/>
            <person name="Burstein D."/>
            <person name="Anantharaman K."/>
            <person name="Lane K.R."/>
            <person name="Thomas B.C."/>
            <person name="Pan C."/>
            <person name="Northen T.R."/>
            <person name="Banfield J.F."/>
        </authorList>
    </citation>
    <scope>NUCLEOTIDE SEQUENCE [LARGE SCALE GENOMIC DNA]</scope>
    <source>
        <strain evidence="7">NP_2</strain>
    </source>
</reference>
<dbReference type="GO" id="GO:0009401">
    <property type="term" value="P:phosphoenolpyruvate-dependent sugar phosphotransferase system"/>
    <property type="evidence" value="ECO:0007669"/>
    <property type="project" value="UniProtKB-KW"/>
</dbReference>
<evidence type="ECO:0000256" key="2">
    <source>
        <dbReference type="ARBA" id="ARBA00004496"/>
    </source>
</evidence>